<feature type="signal peptide" evidence="1">
    <location>
        <begin position="1"/>
        <end position="15"/>
    </location>
</feature>
<dbReference type="InterPro" id="IPR029058">
    <property type="entry name" value="AB_hydrolase_fold"/>
</dbReference>
<accession>A0A8L7SX57</accession>
<dbReference type="GO" id="GO:0016298">
    <property type="term" value="F:lipase activity"/>
    <property type="evidence" value="ECO:0007669"/>
    <property type="project" value="TreeGrafter"/>
</dbReference>
<protein>
    <submittedName>
        <fullName evidence="2 4">Lipase family protein</fullName>
    </submittedName>
</protein>
<dbReference type="OrthoDB" id="5792589at2759"/>
<dbReference type="FunFam" id="3.40.50.1820:FF:000377">
    <property type="entry name" value="LIPaSe related"/>
    <property type="match status" value="1"/>
</dbReference>
<dbReference type="RefSeq" id="XP_042935356.1">
    <property type="nucleotide sequence ID" value="XM_043079422.1"/>
</dbReference>
<evidence type="ECO:0000256" key="1">
    <source>
        <dbReference type="SAM" id="SignalP"/>
    </source>
</evidence>
<organism evidence="2">
    <name type="scientific">Brugia malayi</name>
    <name type="common">Filarial nematode worm</name>
    <dbReference type="NCBI Taxonomy" id="6279"/>
    <lineage>
        <taxon>Eukaryota</taxon>
        <taxon>Metazoa</taxon>
        <taxon>Ecdysozoa</taxon>
        <taxon>Nematoda</taxon>
        <taxon>Chromadorea</taxon>
        <taxon>Rhabditida</taxon>
        <taxon>Spirurina</taxon>
        <taxon>Spiruromorpha</taxon>
        <taxon>Filarioidea</taxon>
        <taxon>Onchocercidae</taxon>
        <taxon>Brugia</taxon>
    </lineage>
</organism>
<dbReference type="KEGG" id="bmy:BM_BM2098"/>
<evidence type="ECO:0000313" key="2">
    <source>
        <dbReference type="EMBL" id="VIO94981.1"/>
    </source>
</evidence>
<proteinExistence type="predicted"/>
<name>A0A4E9FDK6_BRUMA</name>
<dbReference type="WBParaSite" id="Bm2098.1">
    <property type="protein sequence ID" value="Bm2098.1"/>
    <property type="gene ID" value="WBGene00222359"/>
</dbReference>
<dbReference type="GO" id="GO:0016042">
    <property type="term" value="P:lipid catabolic process"/>
    <property type="evidence" value="ECO:0007669"/>
    <property type="project" value="InterPro"/>
</dbReference>
<reference evidence="3" key="1">
    <citation type="journal article" date="2007" name="Science">
        <title>Draft genome of the filarial nematode parasite Brugia malayi.</title>
        <authorList>
            <person name="Ghedin E."/>
            <person name="Wang S."/>
            <person name="Spiro D."/>
            <person name="Caler E."/>
            <person name="Zhao Q."/>
            <person name="Crabtree J."/>
            <person name="Allen J.E."/>
            <person name="Delcher A.L."/>
            <person name="Guiliano D.B."/>
            <person name="Miranda-Saavedra D."/>
            <person name="Angiuoli S.V."/>
            <person name="Creasy T."/>
            <person name="Amedeo P."/>
            <person name="Haas B."/>
            <person name="El-Sayed N.M."/>
            <person name="Wortman J.R."/>
            <person name="Feldblyum T."/>
            <person name="Tallon L."/>
            <person name="Schatz M."/>
            <person name="Shumway M."/>
            <person name="Koo H."/>
            <person name="Salzberg S.L."/>
            <person name="Schobel S."/>
            <person name="Pertea M."/>
            <person name="Pop M."/>
            <person name="White O."/>
            <person name="Barton G.J."/>
            <person name="Carlow C.K."/>
            <person name="Crawford M.J."/>
            <person name="Daub J."/>
            <person name="Dimmic M.W."/>
            <person name="Estes C.F."/>
            <person name="Foster J.M."/>
            <person name="Ganatra M."/>
            <person name="Gregory W.F."/>
            <person name="Johnson N.M."/>
            <person name="Jin J."/>
            <person name="Komuniecki R."/>
            <person name="Korf I."/>
            <person name="Kumar S."/>
            <person name="Laney S."/>
            <person name="Li B.W."/>
            <person name="Li W."/>
            <person name="Lindblom T.H."/>
            <person name="Lustigman S."/>
            <person name="Ma D."/>
            <person name="Maina C.V."/>
            <person name="Martin D.M."/>
            <person name="McCarter J.P."/>
            <person name="McReynolds L."/>
            <person name="Mitreva M."/>
            <person name="Nutman T.B."/>
            <person name="Parkinson J."/>
            <person name="Peregrin-Alvarez J.M."/>
            <person name="Poole C."/>
            <person name="Ren Q."/>
            <person name="Saunders L."/>
            <person name="Sluder A.E."/>
            <person name="Smith K."/>
            <person name="Stanke M."/>
            <person name="Unnasch T.R."/>
            <person name="Ware J."/>
            <person name="Wei A.D."/>
            <person name="Weil G."/>
            <person name="Williams D.J."/>
            <person name="Zhang Y."/>
            <person name="Williams S.A."/>
            <person name="Fraser-Liggett C."/>
            <person name="Slatko B."/>
            <person name="Blaxter M.L."/>
            <person name="Scott A.L."/>
        </authorList>
    </citation>
    <scope>NUCLEOTIDE SEQUENCE</scope>
    <source>
        <strain evidence="3">FR3</strain>
    </source>
</reference>
<dbReference type="CTD" id="6098975"/>
<accession>A0A4E9FDK6</accession>
<dbReference type="GeneID" id="6098975"/>
<feature type="chain" id="PRO_5023877007" evidence="1">
    <location>
        <begin position="16"/>
        <end position="280"/>
    </location>
</feature>
<reference evidence="2" key="2">
    <citation type="submission" date="2019-04" db="EMBL/GenBank/DDBJ databases">
        <authorList>
            <person name="Howe K."/>
            <person name="Paulini M."/>
            <person name="Williams G."/>
        </authorList>
    </citation>
    <scope>NUCLEOTIDE SEQUENCE [LARGE SCALE GENOMIC DNA]</scope>
    <source>
        <strain evidence="2">FR3</strain>
    </source>
</reference>
<keyword evidence="3" id="KW-1185">Reference proteome</keyword>
<dbReference type="Pfam" id="PF01674">
    <property type="entry name" value="Lipase_2"/>
    <property type="match status" value="1"/>
</dbReference>
<dbReference type="EMBL" id="CAAKNF010000193">
    <property type="protein sequence ID" value="VIO94981.1"/>
    <property type="molecule type" value="Genomic_DNA"/>
</dbReference>
<dbReference type="PANTHER" id="PTHR32015:SF3">
    <property type="entry name" value="TRIACYLGLYCEROL LIPASE"/>
    <property type="match status" value="1"/>
</dbReference>
<evidence type="ECO:0000313" key="4">
    <source>
        <dbReference type="WBParaSite" id="Bm2098.1"/>
    </source>
</evidence>
<sequence>MLLLYLLVIFRHIQADFTTHFRSFIHTNYGIAIVQALERTDLGTNASFGGKQSGEDEFNNQAVILIHDSGEKITRLQRMVNHLLSKGYNRSEIYGTTWGDGGLTTNALIDLKCSYVKQIRSMIIAVRQYTGTRVDVIAYGVGSPLARKAILGGDCVDTREILGPPLTELIDTYLSVAGANYGMISCFIPIPVGACNRRTGLHCRSTFLQDINGQISYEGTFIFSIFSDSDEKVGYRGCNTLLSPIRGETGFVKKELLNHDLTIDKTYEMQRNFIQKQRPF</sequence>
<dbReference type="InterPro" id="IPR002918">
    <property type="entry name" value="Lipase_EstA/Esterase_EstB"/>
</dbReference>
<evidence type="ECO:0000313" key="3">
    <source>
        <dbReference type="Proteomes" id="UP000006672"/>
    </source>
</evidence>
<keyword evidence="1" id="KW-0732">Signal</keyword>
<dbReference type="PANTHER" id="PTHR32015">
    <property type="entry name" value="FASTING INDUCED LIPASE"/>
    <property type="match status" value="1"/>
</dbReference>
<gene>
    <name evidence="2" type="primary">Bma-lips-7</name>
    <name evidence="4" type="synonym">Bm1_20350</name>
    <name evidence="2" type="ORF">BM_BM2098</name>
</gene>
<dbReference type="Gene3D" id="3.40.50.1820">
    <property type="entry name" value="alpha/beta hydrolase"/>
    <property type="match status" value="1"/>
</dbReference>
<dbReference type="Proteomes" id="UP000006672">
    <property type="component" value="Unassembled WGS sequence"/>
</dbReference>
<reference evidence="4" key="3">
    <citation type="submission" date="2022-04" db="UniProtKB">
        <authorList>
            <consortium name="WormBaseParasite"/>
        </authorList>
    </citation>
    <scope>IDENTIFICATION</scope>
</reference>
<dbReference type="SUPFAM" id="SSF53474">
    <property type="entry name" value="alpha/beta-Hydrolases"/>
    <property type="match status" value="1"/>
</dbReference>
<dbReference type="AlphaFoldDB" id="A0A4E9FDK6"/>